<name>A0A7D7LVP5_9ACTN</name>
<feature type="domain" description="Acyl-CoA dehydrogenase/oxidase C-terminal" evidence="6">
    <location>
        <begin position="223"/>
        <end position="370"/>
    </location>
</feature>
<dbReference type="InterPro" id="IPR046373">
    <property type="entry name" value="Acyl-CoA_Oxase/DH_mid-dom_sf"/>
</dbReference>
<keyword evidence="5" id="KW-0560">Oxidoreductase</keyword>
<dbReference type="KEGG" id="gji:H1R19_06285"/>
<dbReference type="InterPro" id="IPR013786">
    <property type="entry name" value="AcylCoA_DH/ox_N"/>
</dbReference>
<evidence type="ECO:0000313" key="8">
    <source>
        <dbReference type="EMBL" id="QMT02741.1"/>
    </source>
</evidence>
<comment type="cofactor">
    <cofactor evidence="1">
        <name>FAD</name>
        <dbReference type="ChEBI" id="CHEBI:57692"/>
    </cofactor>
</comment>
<dbReference type="Gene3D" id="1.10.540.10">
    <property type="entry name" value="Acyl-CoA dehydrogenase/oxidase, N-terminal domain"/>
    <property type="match status" value="1"/>
</dbReference>
<dbReference type="GO" id="GO:0003995">
    <property type="term" value="F:acyl-CoA dehydrogenase activity"/>
    <property type="evidence" value="ECO:0007669"/>
    <property type="project" value="TreeGrafter"/>
</dbReference>
<proteinExistence type="inferred from homology"/>
<dbReference type="AlphaFoldDB" id="A0A7D7LVP5"/>
<comment type="similarity">
    <text evidence="2">Belongs to the acyl-CoA dehydrogenase family.</text>
</comment>
<dbReference type="InterPro" id="IPR037069">
    <property type="entry name" value="AcylCoA_DH/ox_N_sf"/>
</dbReference>
<accession>A0A7D7LVP5</accession>
<dbReference type="RefSeq" id="WP_219850948.1">
    <property type="nucleotide sequence ID" value="NZ_CP059491.1"/>
</dbReference>
<evidence type="ECO:0000259" key="6">
    <source>
        <dbReference type="Pfam" id="PF00441"/>
    </source>
</evidence>
<dbReference type="SUPFAM" id="SSF56645">
    <property type="entry name" value="Acyl-CoA dehydrogenase NM domain-like"/>
    <property type="match status" value="1"/>
</dbReference>
<evidence type="ECO:0000259" key="7">
    <source>
        <dbReference type="Pfam" id="PF02771"/>
    </source>
</evidence>
<dbReference type="InterPro" id="IPR009075">
    <property type="entry name" value="AcylCo_DH/oxidase_C"/>
</dbReference>
<feature type="domain" description="Acyl-CoA dehydrogenase/oxidase N-terminal" evidence="7">
    <location>
        <begin position="7"/>
        <end position="118"/>
    </location>
</feature>
<evidence type="ECO:0000256" key="2">
    <source>
        <dbReference type="ARBA" id="ARBA00009347"/>
    </source>
</evidence>
<dbReference type="Pfam" id="PF02771">
    <property type="entry name" value="Acyl-CoA_dh_N"/>
    <property type="match status" value="1"/>
</dbReference>
<dbReference type="InterPro" id="IPR036250">
    <property type="entry name" value="AcylCo_DH-like_C"/>
</dbReference>
<dbReference type="SUPFAM" id="SSF47203">
    <property type="entry name" value="Acyl-CoA dehydrogenase C-terminal domain-like"/>
    <property type="match status" value="1"/>
</dbReference>
<dbReference type="EMBL" id="CP059491">
    <property type="protein sequence ID" value="QMT02741.1"/>
    <property type="molecule type" value="Genomic_DNA"/>
</dbReference>
<dbReference type="GO" id="GO:0050660">
    <property type="term" value="F:flavin adenine dinucleotide binding"/>
    <property type="evidence" value="ECO:0007669"/>
    <property type="project" value="InterPro"/>
</dbReference>
<gene>
    <name evidence="8" type="ORF">H1R19_06285</name>
</gene>
<dbReference type="Gene3D" id="1.20.140.10">
    <property type="entry name" value="Butyryl-CoA Dehydrogenase, subunit A, domain 3"/>
    <property type="match status" value="1"/>
</dbReference>
<evidence type="ECO:0000313" key="9">
    <source>
        <dbReference type="Proteomes" id="UP000515663"/>
    </source>
</evidence>
<keyword evidence="9" id="KW-1185">Reference proteome</keyword>
<dbReference type="PANTHER" id="PTHR43884:SF20">
    <property type="entry name" value="ACYL-COA DEHYDROGENASE FADE28"/>
    <property type="match status" value="1"/>
</dbReference>
<protein>
    <submittedName>
        <fullName evidence="8">Acyl-CoA/acyl-ACP dehydrogenase</fullName>
    </submittedName>
</protein>
<dbReference type="Gene3D" id="2.40.110.10">
    <property type="entry name" value="Butyryl-CoA Dehydrogenase, subunit A, domain 2"/>
    <property type="match status" value="1"/>
</dbReference>
<dbReference type="Pfam" id="PF00441">
    <property type="entry name" value="Acyl-CoA_dh_1"/>
    <property type="match status" value="1"/>
</dbReference>
<dbReference type="PANTHER" id="PTHR43884">
    <property type="entry name" value="ACYL-COA DEHYDROGENASE"/>
    <property type="match status" value="1"/>
</dbReference>
<evidence type="ECO:0000256" key="1">
    <source>
        <dbReference type="ARBA" id="ARBA00001974"/>
    </source>
</evidence>
<evidence type="ECO:0000256" key="5">
    <source>
        <dbReference type="ARBA" id="ARBA00023002"/>
    </source>
</evidence>
<reference evidence="9" key="1">
    <citation type="submission" date="2020-07" db="EMBL/GenBank/DDBJ databases">
        <title>novel species isolated from the respiratory tract of Marmot.</title>
        <authorList>
            <person name="Zhang G."/>
        </authorList>
    </citation>
    <scope>NUCLEOTIDE SEQUENCE [LARGE SCALE GENOMIC DNA]</scope>
    <source>
        <strain evidence="9">686</strain>
    </source>
</reference>
<dbReference type="Proteomes" id="UP000515663">
    <property type="component" value="Chromosome"/>
</dbReference>
<keyword evidence="4" id="KW-0274">FAD</keyword>
<keyword evidence="3" id="KW-0285">Flavoprotein</keyword>
<evidence type="ECO:0000256" key="3">
    <source>
        <dbReference type="ARBA" id="ARBA00022630"/>
    </source>
</evidence>
<organism evidence="8 9">
    <name type="scientific">Gordonia jinghuaiqii</name>
    <dbReference type="NCBI Taxonomy" id="2758710"/>
    <lineage>
        <taxon>Bacteria</taxon>
        <taxon>Bacillati</taxon>
        <taxon>Actinomycetota</taxon>
        <taxon>Actinomycetes</taxon>
        <taxon>Mycobacteriales</taxon>
        <taxon>Gordoniaceae</taxon>
        <taxon>Gordonia</taxon>
    </lineage>
</organism>
<dbReference type="InterPro" id="IPR009100">
    <property type="entry name" value="AcylCoA_DH/oxidase_NM_dom_sf"/>
</dbReference>
<evidence type="ECO:0000256" key="4">
    <source>
        <dbReference type="ARBA" id="ARBA00022827"/>
    </source>
</evidence>
<sequence>MSIVFEEEHHAFRASIRQFFQSNFDSASTRVQMESVSGFERATWQRMADELGLQGLSLPEEFGGSGAGPVEQLLVWEEMGRAIVGTPYLSTVGLTANILRMADDSVTKKECLSGIASGSVIATVALRNAAGARLDEFTAKVTRRGDEYLLSGTATYVPDGHVADVVVVEADHNGSASLFAVDTRRGGVRAEQLVTADMTRKQAHLHFDDVQVTRVATDDVDRVITRGVALATVAIAAEQLGGAQACLDVAVEYAGTRSQFGRRIGSFQAIKHRCADMLTAIEVARSAVYHATDLAAADDVDWGAFFLAAPTAKAMAAEAYTYSARQNIQIHGGIGCTWEHDAHLHYRRAHSSATLLGGIDHQRRLLADRLGI</sequence>